<sequence>MSPAPAPPRVVRPYLEELVRRTRAVCGPRLVGVLAVGSLALGDYRHGRSDVLS</sequence>
<protein>
    <submittedName>
        <fullName evidence="1">Predicted protein</fullName>
    </submittedName>
</protein>
<dbReference type="Proteomes" id="UP000003824">
    <property type="component" value="Unassembled WGS sequence"/>
</dbReference>
<reference evidence="2" key="1">
    <citation type="submission" date="2008-12" db="EMBL/GenBank/DDBJ databases">
        <title>Annotation of Streptomyces ghanaensis ATCC 14672.</title>
        <authorList>
            <consortium name="The Broad Institute Genome Sequencing Platform"/>
            <consortium name="Broad Institute Microbial Sequencing Center"/>
            <person name="Fischbach M."/>
            <person name="Ward D."/>
            <person name="Young S."/>
            <person name="Kodira C.D."/>
            <person name="Zeng Q."/>
            <person name="Koehrsen M."/>
            <person name="Godfrey P."/>
            <person name="Alvarado L."/>
            <person name="Berlin A.M."/>
            <person name="Borenstein D."/>
            <person name="Chen Z."/>
            <person name="Engels R."/>
            <person name="Freedman E."/>
            <person name="Gellesch M."/>
            <person name="Goldberg J."/>
            <person name="Griggs A."/>
            <person name="Gujja S."/>
            <person name="Heiman D.I."/>
            <person name="Hepburn T.A."/>
            <person name="Howarth C."/>
            <person name="Jen D."/>
            <person name="Larson L."/>
            <person name="Lewis B."/>
            <person name="Mehta T."/>
            <person name="Park D."/>
            <person name="Pearson M."/>
            <person name="Roberts A."/>
            <person name="Saif S."/>
            <person name="Shea T.D."/>
            <person name="Shenoy N."/>
            <person name="Sisk P."/>
            <person name="Stolte C."/>
            <person name="Sykes S.N."/>
            <person name="Walk T."/>
            <person name="White J."/>
            <person name="Yandava C."/>
            <person name="Straight P."/>
            <person name="Clardy J."/>
            <person name="Hung D."/>
            <person name="Kolter R."/>
            <person name="Mekalanos J."/>
            <person name="Walker S."/>
            <person name="Walsh C.T."/>
            <person name="Wieland B.L.C."/>
            <person name="Ilzarbe M."/>
            <person name="Galagan J."/>
            <person name="Nusbaum C."/>
            <person name="Birren B."/>
        </authorList>
    </citation>
    <scope>NUCLEOTIDE SEQUENCE [LARGE SCALE GENOMIC DNA]</scope>
    <source>
        <strain evidence="2">ATCC 14672 / DSM 40746 / JCM 4963 / KCTC 9882 / NRRL B-12104 / FH 1290</strain>
    </source>
</reference>
<name>D6A055_STRV1</name>
<dbReference type="AlphaFoldDB" id="D6A055"/>
<accession>D6A055</accession>
<organism evidence="1 2">
    <name type="scientific">Streptomyces viridosporus (strain ATCC 14672 / DSM 40746 / JCM 4963 / KCTC 9882 / NRRL B-12104 / FH 1290)</name>
    <name type="common">Streptomyces ghanaensis</name>
    <dbReference type="NCBI Taxonomy" id="566461"/>
    <lineage>
        <taxon>Bacteria</taxon>
        <taxon>Bacillati</taxon>
        <taxon>Actinomycetota</taxon>
        <taxon>Actinomycetes</taxon>
        <taxon>Kitasatosporales</taxon>
        <taxon>Streptomycetaceae</taxon>
        <taxon>Streptomyces</taxon>
    </lineage>
</organism>
<proteinExistence type="predicted"/>
<evidence type="ECO:0000313" key="1">
    <source>
        <dbReference type="EMBL" id="EFE65448.2"/>
    </source>
</evidence>
<gene>
    <name evidence="1" type="ORF">SSFG_00702</name>
</gene>
<dbReference type="EMBL" id="DS999641">
    <property type="protein sequence ID" value="EFE65448.2"/>
    <property type="molecule type" value="Genomic_DNA"/>
</dbReference>
<evidence type="ECO:0000313" key="2">
    <source>
        <dbReference type="Proteomes" id="UP000003824"/>
    </source>
</evidence>